<evidence type="ECO:0000259" key="1">
    <source>
        <dbReference type="PROSITE" id="PS51186"/>
    </source>
</evidence>
<accession>A0ABV8PBU5</accession>
<dbReference type="InterPro" id="IPR000182">
    <property type="entry name" value="GNAT_dom"/>
</dbReference>
<dbReference type="Pfam" id="PF00583">
    <property type="entry name" value="Acetyltransf_1"/>
    <property type="match status" value="1"/>
</dbReference>
<dbReference type="EMBL" id="JBHSBW010000013">
    <property type="protein sequence ID" value="MFC4212764.1"/>
    <property type="molecule type" value="Genomic_DNA"/>
</dbReference>
<evidence type="ECO:0000313" key="2">
    <source>
        <dbReference type="EMBL" id="MFC4212764.1"/>
    </source>
</evidence>
<organism evidence="2 3">
    <name type="scientific">Pedobacter lithocola</name>
    <dbReference type="NCBI Taxonomy" id="1908239"/>
    <lineage>
        <taxon>Bacteria</taxon>
        <taxon>Pseudomonadati</taxon>
        <taxon>Bacteroidota</taxon>
        <taxon>Sphingobacteriia</taxon>
        <taxon>Sphingobacteriales</taxon>
        <taxon>Sphingobacteriaceae</taxon>
        <taxon>Pedobacter</taxon>
    </lineage>
</organism>
<dbReference type="RefSeq" id="WP_378987005.1">
    <property type="nucleotide sequence ID" value="NZ_JBHSBW010000013.1"/>
</dbReference>
<feature type="domain" description="N-acetyltransferase" evidence="1">
    <location>
        <begin position="1"/>
        <end position="143"/>
    </location>
</feature>
<dbReference type="InterPro" id="IPR016181">
    <property type="entry name" value="Acyl_CoA_acyltransferase"/>
</dbReference>
<gene>
    <name evidence="2" type="ORF">ACFOWA_16330</name>
</gene>
<evidence type="ECO:0000313" key="3">
    <source>
        <dbReference type="Proteomes" id="UP001595789"/>
    </source>
</evidence>
<protein>
    <submittedName>
        <fullName evidence="2">GNAT family N-acetyltransferase</fullName>
    </submittedName>
</protein>
<name>A0ABV8PBU5_9SPHI</name>
<reference evidence="3" key="1">
    <citation type="journal article" date="2019" name="Int. J. Syst. Evol. Microbiol.">
        <title>The Global Catalogue of Microorganisms (GCM) 10K type strain sequencing project: providing services to taxonomists for standard genome sequencing and annotation.</title>
        <authorList>
            <consortium name="The Broad Institute Genomics Platform"/>
            <consortium name="The Broad Institute Genome Sequencing Center for Infectious Disease"/>
            <person name="Wu L."/>
            <person name="Ma J."/>
        </authorList>
    </citation>
    <scope>NUCLEOTIDE SEQUENCE [LARGE SCALE GENOMIC DNA]</scope>
    <source>
        <strain evidence="3">CCM 8691</strain>
    </source>
</reference>
<dbReference type="PROSITE" id="PS51186">
    <property type="entry name" value="GNAT"/>
    <property type="match status" value="1"/>
</dbReference>
<sequence length="148" mass="17032">MVKFITKEEVLPLRSLVLRNGKSYDFCHFDGDEAYDTFHLGYEVDGEIRSIATFMRNDFFEGEGEGYQLRGMATHPDFGKRGYGAALITFAIEYLREYKTAYLWCNARSSAAVFYKKIGFTTESPEFDIPGIGFHYEMKLNLNQNNKA</sequence>
<keyword evidence="3" id="KW-1185">Reference proteome</keyword>
<comment type="caution">
    <text evidence="2">The sequence shown here is derived from an EMBL/GenBank/DDBJ whole genome shotgun (WGS) entry which is preliminary data.</text>
</comment>
<proteinExistence type="predicted"/>
<dbReference type="CDD" id="cd04301">
    <property type="entry name" value="NAT_SF"/>
    <property type="match status" value="1"/>
</dbReference>
<dbReference type="Gene3D" id="3.40.630.30">
    <property type="match status" value="1"/>
</dbReference>
<dbReference type="SUPFAM" id="SSF55729">
    <property type="entry name" value="Acyl-CoA N-acyltransferases (Nat)"/>
    <property type="match status" value="1"/>
</dbReference>
<dbReference type="Proteomes" id="UP001595789">
    <property type="component" value="Unassembled WGS sequence"/>
</dbReference>